<protein>
    <submittedName>
        <fullName evidence="1">Uncharacterized protein</fullName>
    </submittedName>
</protein>
<dbReference type="AlphaFoldDB" id="A0A941JMZ4"/>
<gene>
    <name evidence="1" type="ORF">DSM107014_12905</name>
</gene>
<dbReference type="Proteomes" id="UP000767446">
    <property type="component" value="Unassembled WGS sequence"/>
</dbReference>
<reference evidence="1" key="1">
    <citation type="submission" date="2021-02" db="EMBL/GenBank/DDBJ databases">
        <title>Metagenome analyses of Stigonema ocellatum DSM 106950, Chlorogloea purpurea SAG 13.99 and Gomphosphaeria aponina DSM 107014.</title>
        <authorList>
            <person name="Marter P."/>
            <person name="Huang S."/>
        </authorList>
    </citation>
    <scope>NUCLEOTIDE SEQUENCE</scope>
    <source>
        <strain evidence="1">JP213</strain>
    </source>
</reference>
<sequence>MADGDTGAIKGPLRGHRVHGTINIPKLLSIDSATGLKTFEGATAGTKIAGIYWKKGIIDYFGSVITAVDLLSMPGTQIQKFVAQKIDGAADTLTGAAAFEVAPAEGVFASNPPRGSFRQVSIGILLNASVQLTDYVEGEAAGQRSFRHIKLAYNRKDKISLWEWYNWLVNTSGKASEIEAMVTPDGATWTLPDVTTPAP</sequence>
<evidence type="ECO:0000313" key="2">
    <source>
        <dbReference type="Proteomes" id="UP000767446"/>
    </source>
</evidence>
<organism evidence="1 2">
    <name type="scientific">Gomphosphaeria aponina SAG 52.96 = DSM 107014</name>
    <dbReference type="NCBI Taxonomy" id="1521640"/>
    <lineage>
        <taxon>Bacteria</taxon>
        <taxon>Bacillati</taxon>
        <taxon>Cyanobacteriota</taxon>
        <taxon>Cyanophyceae</taxon>
        <taxon>Oscillatoriophycideae</taxon>
        <taxon>Chroococcales</taxon>
        <taxon>Gomphosphaeriaceae</taxon>
        <taxon>Gomphosphaeria</taxon>
    </lineage>
</organism>
<comment type="caution">
    <text evidence="1">The sequence shown here is derived from an EMBL/GenBank/DDBJ whole genome shotgun (WGS) entry which is preliminary data.</text>
</comment>
<name>A0A941JMZ4_9CHRO</name>
<accession>A0A941JMZ4</accession>
<evidence type="ECO:0000313" key="1">
    <source>
        <dbReference type="EMBL" id="MBR8828779.1"/>
    </source>
</evidence>
<dbReference type="EMBL" id="JADQBC010000087">
    <property type="protein sequence ID" value="MBR8828779.1"/>
    <property type="molecule type" value="Genomic_DNA"/>
</dbReference>
<proteinExistence type="predicted"/>